<protein>
    <submittedName>
        <fullName evidence="1">Uncharacterized protein</fullName>
    </submittedName>
</protein>
<dbReference type="OrthoDB" id="2444051at2759"/>
<sequence>MAEHPDIEHYEQRKRAFQAVLKGQDFFRILAVVLYQSNRLRDVQVKDGTALARRIAFEVDFGGAAQEVLERVRKLLNSTVHMHVIEEVGRRTSDAIRTQAQHFITTLKSQA</sequence>
<reference evidence="1" key="1">
    <citation type="journal article" date="2020" name="Fungal Divers.">
        <title>Resolving the Mortierellaceae phylogeny through synthesis of multi-gene phylogenetics and phylogenomics.</title>
        <authorList>
            <person name="Vandepol N."/>
            <person name="Liber J."/>
            <person name="Desiro A."/>
            <person name="Na H."/>
            <person name="Kennedy M."/>
            <person name="Barry K."/>
            <person name="Grigoriev I.V."/>
            <person name="Miller A.N."/>
            <person name="O'Donnell K."/>
            <person name="Stajich J.E."/>
            <person name="Bonito G."/>
        </authorList>
    </citation>
    <scope>NUCLEOTIDE SEQUENCE</scope>
    <source>
        <strain evidence="1">KOD1015</strain>
    </source>
</reference>
<keyword evidence="2" id="KW-1185">Reference proteome</keyword>
<proteinExistence type="predicted"/>
<gene>
    <name evidence="1" type="ORF">BGW38_009505</name>
</gene>
<dbReference type="EMBL" id="JAABOA010007029">
    <property type="protein sequence ID" value="KAF9552149.1"/>
    <property type="molecule type" value="Genomic_DNA"/>
</dbReference>
<accession>A0A9P6FJ95</accession>
<dbReference type="Proteomes" id="UP000780801">
    <property type="component" value="Unassembled WGS sequence"/>
</dbReference>
<feature type="non-terminal residue" evidence="1">
    <location>
        <position position="111"/>
    </location>
</feature>
<evidence type="ECO:0000313" key="2">
    <source>
        <dbReference type="Proteomes" id="UP000780801"/>
    </source>
</evidence>
<evidence type="ECO:0000313" key="1">
    <source>
        <dbReference type="EMBL" id="KAF9552149.1"/>
    </source>
</evidence>
<name>A0A9P6FJ95_9FUNG</name>
<organism evidence="1 2">
    <name type="scientific">Lunasporangiospora selenospora</name>
    <dbReference type="NCBI Taxonomy" id="979761"/>
    <lineage>
        <taxon>Eukaryota</taxon>
        <taxon>Fungi</taxon>
        <taxon>Fungi incertae sedis</taxon>
        <taxon>Mucoromycota</taxon>
        <taxon>Mortierellomycotina</taxon>
        <taxon>Mortierellomycetes</taxon>
        <taxon>Mortierellales</taxon>
        <taxon>Mortierellaceae</taxon>
        <taxon>Lunasporangiospora</taxon>
    </lineage>
</organism>
<dbReference type="AlphaFoldDB" id="A0A9P6FJ95"/>
<comment type="caution">
    <text evidence="1">The sequence shown here is derived from an EMBL/GenBank/DDBJ whole genome shotgun (WGS) entry which is preliminary data.</text>
</comment>